<evidence type="ECO:0000313" key="2">
    <source>
        <dbReference type="Proteomes" id="UP000281915"/>
    </source>
</evidence>
<gene>
    <name evidence="1" type="ORF">EDM58_20055</name>
</gene>
<dbReference type="AlphaFoldDB" id="A0A3M8CFF7"/>
<reference evidence="1 2" key="1">
    <citation type="submission" date="2018-10" db="EMBL/GenBank/DDBJ databases">
        <title>Phylogenomics of Brevibacillus.</title>
        <authorList>
            <person name="Dunlap C."/>
        </authorList>
    </citation>
    <scope>NUCLEOTIDE SEQUENCE [LARGE SCALE GENOMIC DNA]</scope>
    <source>
        <strain evidence="1 2">JCM 15085</strain>
    </source>
</reference>
<dbReference type="InterPro" id="IPR025444">
    <property type="entry name" value="Monooxy_af470"/>
</dbReference>
<accession>A0A3M8CFF7</accession>
<dbReference type="EMBL" id="RHHT01000051">
    <property type="protein sequence ID" value="RNB74466.1"/>
    <property type="molecule type" value="Genomic_DNA"/>
</dbReference>
<organism evidence="1 2">
    <name type="scientific">Brevibacillus panacihumi</name>
    <dbReference type="NCBI Taxonomy" id="497735"/>
    <lineage>
        <taxon>Bacteria</taxon>
        <taxon>Bacillati</taxon>
        <taxon>Bacillota</taxon>
        <taxon>Bacilli</taxon>
        <taxon>Bacillales</taxon>
        <taxon>Paenibacillaceae</taxon>
        <taxon>Brevibacillus</taxon>
    </lineage>
</organism>
<proteinExistence type="predicted"/>
<dbReference type="Proteomes" id="UP000281915">
    <property type="component" value="Unassembled WGS sequence"/>
</dbReference>
<protein>
    <submittedName>
        <fullName evidence="1">DUF4188 domain-containing protein</fullName>
    </submittedName>
</protein>
<name>A0A3M8CFF7_9BACL</name>
<sequence>MAKVIPGRFTAKMDGPFVVFIIGMRINKRWAVHKWLPVAKAMGGMLKELYQHPELGFLGTTSHMNSREITQIQYWRSYEHLENYARKGQKHLTAWRNFNKAVGTDGTVGIFHETYLVEPGKYECLYGNMPVWGLAQAGEHVPALGRNETARRRLGGENEPAVPSPPQM</sequence>
<dbReference type="RefSeq" id="WP_023559327.1">
    <property type="nucleotide sequence ID" value="NZ_RHHT01000051.1"/>
</dbReference>
<dbReference type="Pfam" id="PF13826">
    <property type="entry name" value="Monooxy_af470-like"/>
    <property type="match status" value="1"/>
</dbReference>
<comment type="caution">
    <text evidence="1">The sequence shown here is derived from an EMBL/GenBank/DDBJ whole genome shotgun (WGS) entry which is preliminary data.</text>
</comment>
<evidence type="ECO:0000313" key="1">
    <source>
        <dbReference type="EMBL" id="RNB74466.1"/>
    </source>
</evidence>